<accession>A0A8J5XDL0</accession>
<evidence type="ECO:0000313" key="2">
    <source>
        <dbReference type="EMBL" id="KAG8464838.1"/>
    </source>
</evidence>
<dbReference type="AlphaFoldDB" id="A0A8J5XDL0"/>
<organism evidence="2 3">
    <name type="scientific">Diacronema lutheri</name>
    <name type="common">Unicellular marine alga</name>
    <name type="synonym">Monochrysis lutheri</name>
    <dbReference type="NCBI Taxonomy" id="2081491"/>
    <lineage>
        <taxon>Eukaryota</taxon>
        <taxon>Haptista</taxon>
        <taxon>Haptophyta</taxon>
        <taxon>Pavlovophyceae</taxon>
        <taxon>Pavlovales</taxon>
        <taxon>Pavlovaceae</taxon>
        <taxon>Diacronema</taxon>
    </lineage>
</organism>
<evidence type="ECO:0000256" key="1">
    <source>
        <dbReference type="SAM" id="MobiDB-lite"/>
    </source>
</evidence>
<feature type="compositionally biased region" description="Gly residues" evidence="1">
    <location>
        <begin position="152"/>
        <end position="164"/>
    </location>
</feature>
<sequence length="739" mass="76951">MGNDADDGEKAPLAILCWVRSRLVDPSSAKKERRVFFEDRTIVSIDDGPSCTFKGLKHQYSYPAPPHRVRVLWSRDAQCLSCVERCEEMSQAQFESAFRSAEDEKASPKSLGFVGGEVIVLQAMTSDEALEPSLDIVAGLARTASSRWRGGAAAGGADVGGGADGRTPRRSGSAMPAHTQPSAAELAEEAERRRVLQEQLILEEAAEKERSERRRVKKRQKAAKLKGRRKSATGAAARREEEEVEEEEEEEAVTAPAAAPAVEVRAEARDAHTAPMARPVERAQGSKSNSDSNSDSPSPAGSDDEGVRLLALSAKAQAVAAKQTAGRGTGKAARTGATSRAADSVPPAPPRAAGGARGAGGGSEQVGGSWVQMGPARGSGDAARERELLRERARADERTHDGRERVRAAALPQAPLSLNAQQQSAAQHAAAAAQMPAPPQPPRHERAAAGGGGSAVRPPPAPPQQSPLVGTPALPLRWAGSPRTQAQQRGATIPTLSMLAGATPLAPAAPAAAKPDAQVSARRVAAPHGPVGGSSGCAHGVGAPTAVTAASSAASLFDFDHAKQGEAQSGASSWHAWPPARVCGAAGAELDVDRGALMRRVRKLEDELSRLRTLALADRADAEQRALDARHEHQREVGALKEQLATALRWATAAVGPHALGTGCAQIGSGLHQPVAPSALPPPLFRSGGAAFSLSDFHDALPPAQMHRAQPPTAVAAELSSAPLGMPSWATPWHSMNGR</sequence>
<feature type="compositionally biased region" description="Basic residues" evidence="1">
    <location>
        <begin position="213"/>
        <end position="231"/>
    </location>
</feature>
<feature type="region of interest" description="Disordered" evidence="1">
    <location>
        <begin position="147"/>
        <end position="191"/>
    </location>
</feature>
<feature type="region of interest" description="Disordered" evidence="1">
    <location>
        <begin position="418"/>
        <end position="468"/>
    </location>
</feature>
<protein>
    <submittedName>
        <fullName evidence="2">Uncharacterized protein</fullName>
    </submittedName>
</protein>
<dbReference type="OrthoDB" id="10645246at2759"/>
<name>A0A8J5XDL0_DIALT</name>
<proteinExistence type="predicted"/>
<feature type="compositionally biased region" description="Basic and acidic residues" evidence="1">
    <location>
        <begin position="382"/>
        <end position="405"/>
    </location>
</feature>
<feature type="compositionally biased region" description="Low complexity" evidence="1">
    <location>
        <begin position="285"/>
        <end position="301"/>
    </location>
</feature>
<dbReference type="EMBL" id="JAGTXO010000012">
    <property type="protein sequence ID" value="KAG8464838.1"/>
    <property type="molecule type" value="Genomic_DNA"/>
</dbReference>
<feature type="compositionally biased region" description="Gly residues" evidence="1">
    <location>
        <begin position="355"/>
        <end position="365"/>
    </location>
</feature>
<dbReference type="Proteomes" id="UP000751190">
    <property type="component" value="Unassembled WGS sequence"/>
</dbReference>
<feature type="region of interest" description="Disordered" evidence="1">
    <location>
        <begin position="207"/>
        <end position="405"/>
    </location>
</feature>
<comment type="caution">
    <text evidence="2">The sequence shown here is derived from an EMBL/GenBank/DDBJ whole genome shotgun (WGS) entry which is preliminary data.</text>
</comment>
<reference evidence="2" key="1">
    <citation type="submission" date="2021-05" db="EMBL/GenBank/DDBJ databases">
        <title>The genome of the haptophyte Pavlova lutheri (Diacronema luteri, Pavlovales) - a model for lipid biosynthesis in eukaryotic algae.</title>
        <authorList>
            <person name="Hulatt C.J."/>
            <person name="Posewitz M.C."/>
        </authorList>
    </citation>
    <scope>NUCLEOTIDE SEQUENCE</scope>
    <source>
        <strain evidence="2">NIVA-4/92</strain>
    </source>
</reference>
<dbReference type="OMA" id="ERCEEMS"/>
<feature type="compositionally biased region" description="Low complexity" evidence="1">
    <location>
        <begin position="253"/>
        <end position="263"/>
    </location>
</feature>
<feature type="compositionally biased region" description="Acidic residues" evidence="1">
    <location>
        <begin position="242"/>
        <end position="252"/>
    </location>
</feature>
<evidence type="ECO:0000313" key="3">
    <source>
        <dbReference type="Proteomes" id="UP000751190"/>
    </source>
</evidence>
<keyword evidence="3" id="KW-1185">Reference proteome</keyword>
<gene>
    <name evidence="2" type="ORF">KFE25_010206</name>
</gene>
<feature type="compositionally biased region" description="Low complexity" evidence="1">
    <location>
        <begin position="418"/>
        <end position="435"/>
    </location>
</feature>
<feature type="compositionally biased region" description="Low complexity" evidence="1">
    <location>
        <begin position="309"/>
        <end position="342"/>
    </location>
</feature>